<protein>
    <submittedName>
        <fullName evidence="1">Uncharacterized protein</fullName>
    </submittedName>
</protein>
<accession>F4WKH6</accession>
<organism evidence="2">
    <name type="scientific">Acromyrmex echinatior</name>
    <name type="common">Panamanian leafcutter ant</name>
    <name type="synonym">Acromyrmex octospinosus echinatior</name>
    <dbReference type="NCBI Taxonomy" id="103372"/>
    <lineage>
        <taxon>Eukaryota</taxon>
        <taxon>Metazoa</taxon>
        <taxon>Ecdysozoa</taxon>
        <taxon>Arthropoda</taxon>
        <taxon>Hexapoda</taxon>
        <taxon>Insecta</taxon>
        <taxon>Pterygota</taxon>
        <taxon>Neoptera</taxon>
        <taxon>Endopterygota</taxon>
        <taxon>Hymenoptera</taxon>
        <taxon>Apocrita</taxon>
        <taxon>Aculeata</taxon>
        <taxon>Formicoidea</taxon>
        <taxon>Formicidae</taxon>
        <taxon>Myrmicinae</taxon>
        <taxon>Acromyrmex</taxon>
    </lineage>
</organism>
<sequence>MHRTVGVRSALLTARSSAAVATVTTDRKPTRPVTFELFRGFDDDNCCRAERIKFLGKNCHCELRLNLALTSKGHKSRKVTQQNLPLDRDISRFIIVRCNVAVFLVFLLRKCQFVPSPLVTSILMYIFPLSTAGNNGAITATGLVIVLTGFSARQPALPRFSRKLHIQWLHALLVFSYII</sequence>
<dbReference type="InParanoid" id="F4WKH6"/>
<name>F4WKH6_ACREC</name>
<dbReference type="EMBL" id="GL888199">
    <property type="protein sequence ID" value="EGI65314.1"/>
    <property type="molecule type" value="Genomic_DNA"/>
</dbReference>
<evidence type="ECO:0000313" key="2">
    <source>
        <dbReference type="Proteomes" id="UP000007755"/>
    </source>
</evidence>
<dbReference type="AlphaFoldDB" id="F4WKH6"/>
<proteinExistence type="predicted"/>
<keyword evidence="2" id="KW-1185">Reference proteome</keyword>
<evidence type="ECO:0000313" key="1">
    <source>
        <dbReference type="EMBL" id="EGI65314.1"/>
    </source>
</evidence>
<reference evidence="1" key="1">
    <citation type="submission" date="2011-02" db="EMBL/GenBank/DDBJ databases">
        <title>The genome of the leaf-cutting ant Acromyrmex echinatior suggests key adaptations to social evolution and fungus farming.</title>
        <authorList>
            <person name="Nygaard S."/>
            <person name="Zhang G."/>
        </authorList>
    </citation>
    <scope>NUCLEOTIDE SEQUENCE</scope>
</reference>
<gene>
    <name evidence="1" type="ORF">G5I_06173</name>
</gene>
<dbReference type="Proteomes" id="UP000007755">
    <property type="component" value="Unassembled WGS sequence"/>
</dbReference>